<feature type="domain" description="Putative Se/S carrier protein-like" evidence="1">
    <location>
        <begin position="6"/>
        <end position="65"/>
    </location>
</feature>
<gene>
    <name evidence="2" type="ORF">A2Y64_05040</name>
</gene>
<proteinExistence type="predicted"/>
<evidence type="ECO:0000259" key="1">
    <source>
        <dbReference type="Pfam" id="PF11823"/>
    </source>
</evidence>
<dbReference type="EMBL" id="MFAF01000122">
    <property type="protein sequence ID" value="OGD72435.1"/>
    <property type="molecule type" value="Genomic_DNA"/>
</dbReference>
<evidence type="ECO:0000313" key="3">
    <source>
        <dbReference type="Proteomes" id="UP000177187"/>
    </source>
</evidence>
<protein>
    <recommendedName>
        <fullName evidence="1">Putative Se/S carrier protein-like domain-containing protein</fullName>
    </recommendedName>
</protein>
<dbReference type="STRING" id="1817816.A2Y64_05040"/>
<dbReference type="Pfam" id="PF11823">
    <property type="entry name" value="Se_S_carrier"/>
    <property type="match status" value="1"/>
</dbReference>
<dbReference type="AlphaFoldDB" id="A0A1F5EYJ4"/>
<organism evidence="2 3">
    <name type="scientific">Candidatus Coatesbacteria bacterium RBG_13_66_14</name>
    <dbReference type="NCBI Taxonomy" id="1817816"/>
    <lineage>
        <taxon>Bacteria</taxon>
        <taxon>Candidatus Coatesiibacteriota</taxon>
    </lineage>
</organism>
<accession>A0A1F5EYJ4</accession>
<comment type="caution">
    <text evidence="2">The sequence shown here is derived from an EMBL/GenBank/DDBJ whole genome shotgun (WGS) entry which is preliminary data.</text>
</comment>
<name>A0A1F5EYJ4_9BACT</name>
<dbReference type="Proteomes" id="UP000177187">
    <property type="component" value="Unassembled WGS sequence"/>
</dbReference>
<dbReference type="InterPro" id="IPR021778">
    <property type="entry name" value="Se/S_carrier-like"/>
</dbReference>
<reference evidence="2 3" key="1">
    <citation type="journal article" date="2016" name="Nat. Commun.">
        <title>Thousands of microbial genomes shed light on interconnected biogeochemical processes in an aquifer system.</title>
        <authorList>
            <person name="Anantharaman K."/>
            <person name="Brown C.T."/>
            <person name="Hug L.A."/>
            <person name="Sharon I."/>
            <person name="Castelle C.J."/>
            <person name="Probst A.J."/>
            <person name="Thomas B.C."/>
            <person name="Singh A."/>
            <person name="Wilkins M.J."/>
            <person name="Karaoz U."/>
            <person name="Brodie E.L."/>
            <person name="Williams K.H."/>
            <person name="Hubbard S.S."/>
            <person name="Banfield J.F."/>
        </authorList>
    </citation>
    <scope>NUCLEOTIDE SEQUENCE [LARGE SCALE GENOMIC DNA]</scope>
</reference>
<evidence type="ECO:0000313" key="2">
    <source>
        <dbReference type="EMBL" id="OGD72435.1"/>
    </source>
</evidence>
<sequence>MAFAYYTFGSNTRTMMAYRSAVRMGIEAKLVPNPPGDPDCSMAVRIPAEKQNLAEDTWAGAEIAWKVKVVG</sequence>